<evidence type="ECO:0000259" key="1">
    <source>
        <dbReference type="Pfam" id="PF01261"/>
    </source>
</evidence>
<evidence type="ECO:0000313" key="3">
    <source>
        <dbReference type="Proteomes" id="UP001183420"/>
    </source>
</evidence>
<evidence type="ECO:0000313" key="2">
    <source>
        <dbReference type="EMBL" id="MDT0319239.1"/>
    </source>
</evidence>
<dbReference type="Gene3D" id="3.20.20.150">
    <property type="entry name" value="Divalent-metal-dependent TIM barrel enzymes"/>
    <property type="match status" value="1"/>
</dbReference>
<dbReference type="Proteomes" id="UP001183420">
    <property type="component" value="Unassembled WGS sequence"/>
</dbReference>
<dbReference type="InterPro" id="IPR050312">
    <property type="entry name" value="IolE/XylAMocC-like"/>
</dbReference>
<protein>
    <submittedName>
        <fullName evidence="2">Metabolite traffic protein EboE</fullName>
    </submittedName>
</protein>
<sequence>MTFRHRDGTRVHLAYCTNVHPAEDAEGLHRQLRVFGAGVRARLDADRIGLGLWLPAPLAARLATEPAELDRLRRALDEHGIEVVTLNAFPYRGFHAPVVKKAVYRPDWTEEERLGYTLDCARVLTGLLPDDAARGSVSTVPLAWREPWDAGRHGAARAMLDRLAEGLAKLEAETGRTVRVGLEPEPGCIVETVAEAVELLAGVDTRRIGVCLDTCHLAVAFEDPAGAVAALAEAGLPVVKAQVSAALHAAEPADADTRAALARYTEDRFLHQVRELPPGDGAVAARDDLPQALEGPAALPGSGPWRVHFHAPLHQRPEPPLDTTSDHLERTLAELFAGPEPRTDHLEVETYTWSVLPERFRPTGDAELAAGLAAELRWAAGALGRAGLTETEKETA</sequence>
<accession>A0ABU2LNS6</accession>
<dbReference type="InterPro" id="IPR013022">
    <property type="entry name" value="Xyl_isomerase-like_TIM-brl"/>
</dbReference>
<organism evidence="2 3">
    <name type="scientific">Streptomyces millisiae</name>
    <dbReference type="NCBI Taxonomy" id="3075542"/>
    <lineage>
        <taxon>Bacteria</taxon>
        <taxon>Bacillati</taxon>
        <taxon>Actinomycetota</taxon>
        <taxon>Actinomycetes</taxon>
        <taxon>Kitasatosporales</taxon>
        <taxon>Streptomycetaceae</taxon>
        <taxon>Streptomyces</taxon>
    </lineage>
</organism>
<dbReference type="RefSeq" id="WP_311598414.1">
    <property type="nucleotide sequence ID" value="NZ_JAVREM010000012.1"/>
</dbReference>
<dbReference type="PROSITE" id="PS00730">
    <property type="entry name" value="AP_NUCLEASE_F2_2"/>
    <property type="match status" value="1"/>
</dbReference>
<name>A0ABU2LNS6_9ACTN</name>
<dbReference type="NCBIfam" id="NF035939">
    <property type="entry name" value="TIM_EboE"/>
    <property type="match status" value="1"/>
</dbReference>
<reference evidence="3" key="1">
    <citation type="submission" date="2023-07" db="EMBL/GenBank/DDBJ databases">
        <title>30 novel species of actinomycetes from the DSMZ collection.</title>
        <authorList>
            <person name="Nouioui I."/>
        </authorList>
    </citation>
    <scope>NUCLEOTIDE SEQUENCE [LARGE SCALE GENOMIC DNA]</scope>
    <source>
        <strain evidence="3">DSM 44918</strain>
    </source>
</reference>
<dbReference type="Pfam" id="PF01261">
    <property type="entry name" value="AP_endonuc_2"/>
    <property type="match status" value="1"/>
</dbReference>
<gene>
    <name evidence="2" type="primary">eboE</name>
    <name evidence="2" type="ORF">RNC47_12915</name>
</gene>
<dbReference type="InterPro" id="IPR018246">
    <property type="entry name" value="AP_endonuc_F2_Zn_BS"/>
</dbReference>
<dbReference type="EMBL" id="JAVREM010000012">
    <property type="protein sequence ID" value="MDT0319239.1"/>
    <property type="molecule type" value="Genomic_DNA"/>
</dbReference>
<dbReference type="SUPFAM" id="SSF51658">
    <property type="entry name" value="Xylose isomerase-like"/>
    <property type="match status" value="1"/>
</dbReference>
<feature type="domain" description="Xylose isomerase-like TIM barrel" evidence="1">
    <location>
        <begin position="57"/>
        <end position="283"/>
    </location>
</feature>
<keyword evidence="3" id="KW-1185">Reference proteome</keyword>
<dbReference type="InterPro" id="IPR036237">
    <property type="entry name" value="Xyl_isomerase-like_sf"/>
</dbReference>
<dbReference type="PANTHER" id="PTHR12110">
    <property type="entry name" value="HYDROXYPYRUVATE ISOMERASE"/>
    <property type="match status" value="1"/>
</dbReference>
<proteinExistence type="predicted"/>
<comment type="caution">
    <text evidence="2">The sequence shown here is derived from an EMBL/GenBank/DDBJ whole genome shotgun (WGS) entry which is preliminary data.</text>
</comment>